<dbReference type="AlphaFoldDB" id="A0A934R4A7"/>
<sequence length="49" mass="4954">MTSSVPSSRGDLSDGPDMVWKVPLMDAIKGIPAIGGAAPTISKTSALPE</sequence>
<dbReference type="EMBL" id="JAENIK010000004">
    <property type="protein sequence ID" value="MBK1814924.1"/>
    <property type="molecule type" value="Genomic_DNA"/>
</dbReference>
<evidence type="ECO:0000313" key="2">
    <source>
        <dbReference type="Proteomes" id="UP000600139"/>
    </source>
</evidence>
<accession>A0A934R4A7</accession>
<organism evidence="1 2">
    <name type="scientific">Luteolibacter yonseiensis</name>
    <dbReference type="NCBI Taxonomy" id="1144680"/>
    <lineage>
        <taxon>Bacteria</taxon>
        <taxon>Pseudomonadati</taxon>
        <taxon>Verrucomicrobiota</taxon>
        <taxon>Verrucomicrobiia</taxon>
        <taxon>Verrucomicrobiales</taxon>
        <taxon>Verrucomicrobiaceae</taxon>
        <taxon>Luteolibacter</taxon>
    </lineage>
</organism>
<comment type="caution">
    <text evidence="1">The sequence shown here is derived from an EMBL/GenBank/DDBJ whole genome shotgun (WGS) entry which is preliminary data.</text>
</comment>
<gene>
    <name evidence="1" type="ORF">JIN84_04815</name>
</gene>
<evidence type="ECO:0000313" key="1">
    <source>
        <dbReference type="EMBL" id="MBK1814924.1"/>
    </source>
</evidence>
<protein>
    <submittedName>
        <fullName evidence="1">Uncharacterized protein</fullName>
    </submittedName>
</protein>
<dbReference type="Proteomes" id="UP000600139">
    <property type="component" value="Unassembled WGS sequence"/>
</dbReference>
<reference evidence="1" key="1">
    <citation type="submission" date="2021-01" db="EMBL/GenBank/DDBJ databases">
        <title>Modified the classification status of verrucomicrobia.</title>
        <authorList>
            <person name="Feng X."/>
        </authorList>
    </citation>
    <scope>NUCLEOTIDE SEQUENCE</scope>
    <source>
        <strain evidence="1">JCM 18052</strain>
    </source>
</reference>
<name>A0A934R4A7_9BACT</name>
<dbReference type="RefSeq" id="WP_200349872.1">
    <property type="nucleotide sequence ID" value="NZ_BAABHZ010000010.1"/>
</dbReference>
<keyword evidence="2" id="KW-1185">Reference proteome</keyword>
<proteinExistence type="predicted"/>